<evidence type="ECO:0008006" key="2">
    <source>
        <dbReference type="Google" id="ProtNLM"/>
    </source>
</evidence>
<dbReference type="GO" id="GO:0019028">
    <property type="term" value="C:viral capsid"/>
    <property type="evidence" value="ECO:0007669"/>
    <property type="project" value="InterPro"/>
</dbReference>
<reference evidence="1" key="1">
    <citation type="journal article" date="2019" name="Viruses">
        <title>Single-stranded DNA viruses in Antarctic cryoconite holes.</title>
        <authorList>
            <person name="Sommers P."/>
            <person name="Fontenele R.S."/>
            <person name="Kringen T."/>
            <person name="Kaberger S."/>
            <person name="Porazinska D.L."/>
            <person name="Darcy J.L."/>
            <person name="Schmidt S.K."/>
            <person name="Varsani A."/>
        </authorList>
    </citation>
    <scope>NUCLEOTIDE SEQUENCE</scope>
    <source>
        <strain evidence="1">CAA_003_V_107</strain>
    </source>
</reference>
<accession>A0A5Q2F2C6</accession>
<protein>
    <recommendedName>
        <fullName evidence="2">Coat protein</fullName>
    </recommendedName>
</protein>
<proteinExistence type="predicted"/>
<organism evidence="1">
    <name type="scientific">Antarctic circular DNA molecule</name>
    <dbReference type="NCBI Taxonomy" id="2664238"/>
    <lineage>
        <taxon>unclassified sequences</taxon>
    </lineage>
</organism>
<dbReference type="AlphaFoldDB" id="A0A5Q2F2C6"/>
<dbReference type="InterPro" id="IPR029053">
    <property type="entry name" value="Viral_coat"/>
</dbReference>
<dbReference type="Pfam" id="PF03898">
    <property type="entry name" value="TNV_CP"/>
    <property type="match status" value="1"/>
</dbReference>
<evidence type="ECO:0000313" key="1">
    <source>
        <dbReference type="EMBL" id="QGF19358.1"/>
    </source>
</evidence>
<name>A0A5Q2F2C6_9ZZZZ</name>
<dbReference type="EMBL" id="MN328272">
    <property type="protein sequence ID" value="QGF19358.1"/>
    <property type="molecule type" value="Genomic_DNA"/>
</dbReference>
<sequence length="222" mass="24415">MPFRKTYSKSKRPRSRAATPWYAKKYNAQQLAMKAWNATKYLKGLVNSELYHYDSTVSATISSTGFLTNLTAIAIGDSSATRTGNSILAKSINYRFKLEINSVVSGSTSVVVMLVQDTQQVADTNPIIADILQTVNPQSLLNLNTAGRFKVISRKNYFLSPSSGGKGAYEVSGFHKMYSHIRYNGATTSDTQKNGIYLLAISSEAVNVPTITGTYRLAYHDN</sequence>
<dbReference type="InterPro" id="IPR010392">
    <property type="entry name" value="Satellite_virus_coat"/>
</dbReference>
<dbReference type="Gene3D" id="2.60.120.20">
    <property type="match status" value="1"/>
</dbReference>
<dbReference type="GO" id="GO:0005198">
    <property type="term" value="F:structural molecule activity"/>
    <property type="evidence" value="ECO:0007669"/>
    <property type="project" value="InterPro"/>
</dbReference>